<name>A0A366HFG8_9BURK</name>
<dbReference type="AlphaFoldDB" id="A0A366HFG8"/>
<keyword evidence="3 6" id="KW-0812">Transmembrane</keyword>
<evidence type="ECO:0000256" key="3">
    <source>
        <dbReference type="ARBA" id="ARBA00022692"/>
    </source>
</evidence>
<reference evidence="7 8" key="1">
    <citation type="submission" date="2018-06" db="EMBL/GenBank/DDBJ databases">
        <title>Genomic Encyclopedia of Type Strains, Phase IV (KMG-IV): sequencing the most valuable type-strain genomes for metagenomic binning, comparative biology and taxonomic classification.</title>
        <authorList>
            <person name="Goeker M."/>
        </authorList>
    </citation>
    <scope>NUCLEOTIDE SEQUENCE [LARGE SCALE GENOMIC DNA]</scope>
    <source>
        <strain evidence="7 8">DSM 25520</strain>
    </source>
</reference>
<keyword evidence="5 6" id="KW-0472">Membrane</keyword>
<keyword evidence="8" id="KW-1185">Reference proteome</keyword>
<evidence type="ECO:0000256" key="4">
    <source>
        <dbReference type="ARBA" id="ARBA00022989"/>
    </source>
</evidence>
<keyword evidence="4 6" id="KW-1133">Transmembrane helix</keyword>
<accession>A0A366HFG8</accession>
<dbReference type="Proteomes" id="UP000253628">
    <property type="component" value="Unassembled WGS sequence"/>
</dbReference>
<evidence type="ECO:0000256" key="5">
    <source>
        <dbReference type="ARBA" id="ARBA00023136"/>
    </source>
</evidence>
<feature type="transmembrane region" description="Helical" evidence="6">
    <location>
        <begin position="85"/>
        <end position="105"/>
    </location>
</feature>
<comment type="subcellular location">
    <subcellularLocation>
        <location evidence="1">Cell membrane</location>
        <topology evidence="1">Multi-pass membrane protein</topology>
    </subcellularLocation>
</comment>
<feature type="transmembrane region" description="Helical" evidence="6">
    <location>
        <begin position="51"/>
        <end position="73"/>
    </location>
</feature>
<dbReference type="EMBL" id="QNRQ01000004">
    <property type="protein sequence ID" value="RBP40145.1"/>
    <property type="molecule type" value="Genomic_DNA"/>
</dbReference>
<evidence type="ECO:0000256" key="6">
    <source>
        <dbReference type="SAM" id="Phobius"/>
    </source>
</evidence>
<gene>
    <name evidence="7" type="ORF">DFR37_104243</name>
</gene>
<evidence type="ECO:0000256" key="2">
    <source>
        <dbReference type="ARBA" id="ARBA00022475"/>
    </source>
</evidence>
<sequence>MDSRLVLSEADRATLKFKAGRGLIRVLAAQAVMGLAAALISWVIAGLDAGASALIGAGAYFVPNALFAMRLLLGLLASKPASPVAFFMGEIIKLGSAVVLLALAVHFWQSWLVWPALLFGLVCVLKGYVLLMLFHKLP</sequence>
<feature type="transmembrane region" description="Helical" evidence="6">
    <location>
        <begin position="111"/>
        <end position="134"/>
    </location>
</feature>
<dbReference type="GO" id="GO:0005886">
    <property type="term" value="C:plasma membrane"/>
    <property type="evidence" value="ECO:0007669"/>
    <property type="project" value="UniProtKB-SubCell"/>
</dbReference>
<feature type="transmembrane region" description="Helical" evidence="6">
    <location>
        <begin position="22"/>
        <end position="45"/>
    </location>
</feature>
<keyword evidence="2" id="KW-1003">Cell membrane</keyword>
<protein>
    <submittedName>
        <fullName evidence="7">ATP synthase protein I</fullName>
    </submittedName>
</protein>
<evidence type="ECO:0000256" key="1">
    <source>
        <dbReference type="ARBA" id="ARBA00004651"/>
    </source>
</evidence>
<comment type="caution">
    <text evidence="7">The sequence shown here is derived from an EMBL/GenBank/DDBJ whole genome shotgun (WGS) entry which is preliminary data.</text>
</comment>
<organism evidence="7 8">
    <name type="scientific">Eoetvoesiella caeni</name>
    <dbReference type="NCBI Taxonomy" id="645616"/>
    <lineage>
        <taxon>Bacteria</taxon>
        <taxon>Pseudomonadati</taxon>
        <taxon>Pseudomonadota</taxon>
        <taxon>Betaproteobacteria</taxon>
        <taxon>Burkholderiales</taxon>
        <taxon>Alcaligenaceae</taxon>
        <taxon>Eoetvoesiella</taxon>
    </lineage>
</organism>
<dbReference type="Pfam" id="PF03899">
    <property type="entry name" value="ATP-synt_I"/>
    <property type="match status" value="1"/>
</dbReference>
<dbReference type="InterPro" id="IPR005598">
    <property type="entry name" value="ATP_synth_I"/>
</dbReference>
<evidence type="ECO:0000313" key="7">
    <source>
        <dbReference type="EMBL" id="RBP40145.1"/>
    </source>
</evidence>
<evidence type="ECO:0000313" key="8">
    <source>
        <dbReference type="Proteomes" id="UP000253628"/>
    </source>
</evidence>
<dbReference type="RefSeq" id="WP_242341787.1">
    <property type="nucleotide sequence ID" value="NZ_JACCEU010000005.1"/>
</dbReference>
<proteinExistence type="predicted"/>